<comment type="caution">
    <text evidence="2">The sequence shown here is derived from an EMBL/GenBank/DDBJ whole genome shotgun (WGS) entry which is preliminary data.</text>
</comment>
<reference evidence="2 3" key="1">
    <citation type="journal article" date="2021" name="Nat. Commun.">
        <title>Genetic determinants of endophytism in the Arabidopsis root mycobiome.</title>
        <authorList>
            <person name="Mesny F."/>
            <person name="Miyauchi S."/>
            <person name="Thiergart T."/>
            <person name="Pickel B."/>
            <person name="Atanasova L."/>
            <person name="Karlsson M."/>
            <person name="Huettel B."/>
            <person name="Barry K.W."/>
            <person name="Haridas S."/>
            <person name="Chen C."/>
            <person name="Bauer D."/>
            <person name="Andreopoulos W."/>
            <person name="Pangilinan J."/>
            <person name="LaButti K."/>
            <person name="Riley R."/>
            <person name="Lipzen A."/>
            <person name="Clum A."/>
            <person name="Drula E."/>
            <person name="Henrissat B."/>
            <person name="Kohler A."/>
            <person name="Grigoriev I.V."/>
            <person name="Martin F.M."/>
            <person name="Hacquard S."/>
        </authorList>
    </citation>
    <scope>NUCLEOTIDE SEQUENCE [LARGE SCALE GENOMIC DNA]</scope>
    <source>
        <strain evidence="2 3">MPI-SDFR-AT-0080</strain>
    </source>
</reference>
<sequence>MTFRTLSSGFLLEEREEKKKKKKLSEHLQIEVHDATDINTYFNNSPIFAKKSTPPRIMPPRARPRTPTTTRSRSLPARAPRPLALKRPPAPHRRSVRVSTPGSSTTSLCPPTCPPLPPHQSTSTRRCPPHPASAAHKTRQTHPQPSSYTPRPGTGATTDPSARTSCASSTHSRQAGARRPSDRRGTRAPSRRRTSRARARATPCRRRGR</sequence>
<dbReference type="Proteomes" id="UP000774617">
    <property type="component" value="Unassembled WGS sequence"/>
</dbReference>
<feature type="compositionally biased region" description="Low complexity" evidence="1">
    <location>
        <begin position="99"/>
        <end position="110"/>
    </location>
</feature>
<feature type="compositionally biased region" description="Low complexity" evidence="1">
    <location>
        <begin position="65"/>
        <end position="87"/>
    </location>
</feature>
<evidence type="ECO:0000313" key="3">
    <source>
        <dbReference type="Proteomes" id="UP000774617"/>
    </source>
</evidence>
<keyword evidence="3" id="KW-1185">Reference proteome</keyword>
<evidence type="ECO:0000256" key="1">
    <source>
        <dbReference type="SAM" id="MobiDB-lite"/>
    </source>
</evidence>
<feature type="compositionally biased region" description="Basic residues" evidence="1">
    <location>
        <begin position="189"/>
        <end position="209"/>
    </location>
</feature>
<accession>A0ABQ8GST0</accession>
<dbReference type="EMBL" id="JAGTJR010000002">
    <property type="protein sequence ID" value="KAH7063543.1"/>
    <property type="molecule type" value="Genomic_DNA"/>
</dbReference>
<feature type="region of interest" description="Disordered" evidence="1">
    <location>
        <begin position="44"/>
        <end position="209"/>
    </location>
</feature>
<protein>
    <submittedName>
        <fullName evidence="2">Uncharacterized protein</fullName>
    </submittedName>
</protein>
<proteinExistence type="predicted"/>
<feature type="region of interest" description="Disordered" evidence="1">
    <location>
        <begin position="1"/>
        <end position="26"/>
    </location>
</feature>
<organism evidence="2 3">
    <name type="scientific">Macrophomina phaseolina</name>
    <dbReference type="NCBI Taxonomy" id="35725"/>
    <lineage>
        <taxon>Eukaryota</taxon>
        <taxon>Fungi</taxon>
        <taxon>Dikarya</taxon>
        <taxon>Ascomycota</taxon>
        <taxon>Pezizomycotina</taxon>
        <taxon>Dothideomycetes</taxon>
        <taxon>Dothideomycetes incertae sedis</taxon>
        <taxon>Botryosphaeriales</taxon>
        <taxon>Botryosphaeriaceae</taxon>
        <taxon>Macrophomina</taxon>
    </lineage>
</organism>
<gene>
    <name evidence="2" type="ORF">B0J12DRAFT_172275</name>
</gene>
<evidence type="ECO:0000313" key="2">
    <source>
        <dbReference type="EMBL" id="KAH7063543.1"/>
    </source>
</evidence>
<feature type="compositionally biased region" description="Polar residues" evidence="1">
    <location>
        <begin position="141"/>
        <end position="173"/>
    </location>
</feature>
<name>A0ABQ8GST0_9PEZI</name>